<dbReference type="InterPro" id="IPR001781">
    <property type="entry name" value="Znf_LIM"/>
</dbReference>
<evidence type="ECO:0000259" key="5">
    <source>
        <dbReference type="PROSITE" id="PS50023"/>
    </source>
</evidence>
<keyword evidence="2 4" id="KW-0862">Zinc</keyword>
<evidence type="ECO:0000256" key="4">
    <source>
        <dbReference type="PROSITE-ProRule" id="PRU00125"/>
    </source>
</evidence>
<sequence length="421" mass="47745">MQSETVTDVLQTWLSFLPIEPNSVQKIIGTLQGEYSNIDKKLDQANQKLDRILNGPAKKCALLIKEALISLQFQKRREGEEQLNLAAEAAKDAFTLSDEVRGWVESSSLRIACALLKIQHEDFALMSSLDKQRLAATYKLQVNDLQEKIVTRKAEDTKEAENANPLIKNNKRKATMHKFEEYDLLEGKVLKSAYGMMSEGFGWTNPRQRIPITQDHLSFEVMPQYIPIDEINAVYILVKQEPEILVSVHRKVEYVRKDRTIIPKVTLIWSIGNDKHEAIFPNSNLTLEPYPITIPKDKLDEFRRGGIKLEGSRKLSLNPRFPPQRKNVSTSNLPSLAHQPILELGSTFETETLPESNPRVQIPSCSICRQHISGEKIEALGSSFHSSCFNCSQCGSNLSGDDDRFKADEAMMIHCFPCYNK</sequence>
<feature type="domain" description="LIM zinc-binding" evidence="5">
    <location>
        <begin position="363"/>
        <end position="421"/>
    </location>
</feature>
<evidence type="ECO:0000313" key="7">
    <source>
        <dbReference type="Proteomes" id="UP000318571"/>
    </source>
</evidence>
<dbReference type="PROSITE" id="PS50023">
    <property type="entry name" value="LIM_DOMAIN_2"/>
    <property type="match status" value="1"/>
</dbReference>
<dbReference type="Proteomes" id="UP000318571">
    <property type="component" value="Chromosome 7"/>
</dbReference>
<dbReference type="PROSITE" id="PS00478">
    <property type="entry name" value="LIM_DOMAIN_1"/>
    <property type="match status" value="1"/>
</dbReference>
<keyword evidence="3 4" id="KW-0440">LIM domain</keyword>
<evidence type="ECO:0000256" key="1">
    <source>
        <dbReference type="ARBA" id="ARBA00022723"/>
    </source>
</evidence>
<keyword evidence="7" id="KW-1185">Reference proteome</keyword>
<comment type="caution">
    <text evidence="6">The sequence shown here is derived from an EMBL/GenBank/DDBJ whole genome shotgun (WGS) entry which is preliminary data.</text>
</comment>
<dbReference type="Gene3D" id="2.10.110.10">
    <property type="entry name" value="Cysteine Rich Protein"/>
    <property type="match status" value="1"/>
</dbReference>
<name>A0A553P2G5_TIGCA</name>
<keyword evidence="1 4" id="KW-0479">Metal-binding</keyword>
<dbReference type="GO" id="GO:0046872">
    <property type="term" value="F:metal ion binding"/>
    <property type="evidence" value="ECO:0007669"/>
    <property type="project" value="UniProtKB-KW"/>
</dbReference>
<reference evidence="6 7" key="1">
    <citation type="journal article" date="2018" name="Nat. Ecol. Evol.">
        <title>Genomic signatures of mitonuclear coevolution across populations of Tigriopus californicus.</title>
        <authorList>
            <person name="Barreto F.S."/>
            <person name="Watson E.T."/>
            <person name="Lima T.G."/>
            <person name="Willett C.S."/>
            <person name="Edmands S."/>
            <person name="Li W."/>
            <person name="Burton R.S."/>
        </authorList>
    </citation>
    <scope>NUCLEOTIDE SEQUENCE [LARGE SCALE GENOMIC DNA]</scope>
    <source>
        <strain evidence="6 7">San Diego</strain>
    </source>
</reference>
<organism evidence="6 7">
    <name type="scientific">Tigriopus californicus</name>
    <name type="common">Marine copepod</name>
    <dbReference type="NCBI Taxonomy" id="6832"/>
    <lineage>
        <taxon>Eukaryota</taxon>
        <taxon>Metazoa</taxon>
        <taxon>Ecdysozoa</taxon>
        <taxon>Arthropoda</taxon>
        <taxon>Crustacea</taxon>
        <taxon>Multicrustacea</taxon>
        <taxon>Hexanauplia</taxon>
        <taxon>Copepoda</taxon>
        <taxon>Harpacticoida</taxon>
        <taxon>Harpacticidae</taxon>
        <taxon>Tigriopus</taxon>
    </lineage>
</organism>
<dbReference type="AlphaFoldDB" id="A0A553P2G5"/>
<accession>A0A553P2G5</accession>
<evidence type="ECO:0000256" key="3">
    <source>
        <dbReference type="ARBA" id="ARBA00023038"/>
    </source>
</evidence>
<gene>
    <name evidence="6" type="ORF">TCAL_14879</name>
</gene>
<dbReference type="EMBL" id="VCGU01000008">
    <property type="protein sequence ID" value="TRY71881.1"/>
    <property type="molecule type" value="Genomic_DNA"/>
</dbReference>
<evidence type="ECO:0000313" key="6">
    <source>
        <dbReference type="EMBL" id="TRY71881.1"/>
    </source>
</evidence>
<dbReference type="SMART" id="SM00132">
    <property type="entry name" value="LIM"/>
    <property type="match status" value="1"/>
</dbReference>
<dbReference type="Pfam" id="PF00412">
    <property type="entry name" value="LIM"/>
    <property type="match status" value="1"/>
</dbReference>
<protein>
    <recommendedName>
        <fullName evidence="5">LIM zinc-binding domain-containing protein</fullName>
    </recommendedName>
</protein>
<dbReference type="CDD" id="cd08368">
    <property type="entry name" value="LIM"/>
    <property type="match status" value="1"/>
</dbReference>
<evidence type="ECO:0000256" key="2">
    <source>
        <dbReference type="ARBA" id="ARBA00022833"/>
    </source>
</evidence>
<proteinExistence type="predicted"/>